<evidence type="ECO:0000313" key="4">
    <source>
        <dbReference type="EMBL" id="QGG46512.1"/>
    </source>
</evidence>
<dbReference type="GO" id="GO:0005737">
    <property type="term" value="C:cytoplasm"/>
    <property type="evidence" value="ECO:0007669"/>
    <property type="project" value="TreeGrafter"/>
</dbReference>
<dbReference type="Pfam" id="PF20695">
    <property type="entry name" value="UbiD_N"/>
    <property type="match status" value="1"/>
</dbReference>
<protein>
    <submittedName>
        <fullName evidence="4">UbiD family decarboxylase</fullName>
        <ecNumber evidence="4">4.1.1.-</ecNumber>
    </submittedName>
</protein>
<dbReference type="Proteomes" id="UP000366051">
    <property type="component" value="Chromosome"/>
</dbReference>
<sequence length="614" mass="68975">MYRNLEETIIDLEKEGHLIRIREEVDPYLEMAAIHLKVYEAGGPALLFEKVKGSKYRALSNLFGTVERSKYIFRKTWETTQSVIALRNDPFKALKNPFAQIRTGLAASKALPLKKSALPASFQEISISDLPLIHHWPKDGGAFITLPQVYSEDPEKPGIMNANLGMYRVQLDGNDYKLNQEIGMHYQIHRGIGVHQEKARRKGEPLKVSIFIGGPPAHTLSAVMPLPEGLSEMTFAGMLAGRRFRYSYVDGYCISHDADFVITGEIHPGETKPEGPFGDHLGYYSLTHPFPLMRVHKVYAKNNAIWPFTVVGRPPQEDTSFGALIHELTGDAIQQEIPGVKEVHAVDAAGVHPLLFAIGSERYTPYQEVKEPAELLTIANRILGTGQLSLAKYLFITAEDQIPLDTHKEVDFLTYILERIDLQRDIHFQTNTTIDTLDYTGTGLNRGSKVIFAAYGDKKRDLCKEVPKELRELEKVKEKSDFSNPRWVMPGVVALEGPAFTTYEKADIEIKELTTAIQKKGSLSSCPMIVVCDDSNYISDSISNFLWVTFTRSNPSHDIYGVNSFYKYKHWGCDNVILDVRTKPHHAPPLVPDSAVEKKVERFFEKGASLAGLK</sequence>
<dbReference type="NCBIfam" id="TIGR00148">
    <property type="entry name" value="UbiD family decarboxylase"/>
    <property type="match status" value="1"/>
</dbReference>
<dbReference type="InterPro" id="IPR002830">
    <property type="entry name" value="UbiD"/>
</dbReference>
<feature type="domain" description="3-octaprenyl-4-hydroxybenzoate carboxy-lyase-like N-terminal" evidence="2">
    <location>
        <begin position="11"/>
        <end position="81"/>
    </location>
</feature>
<keyword evidence="4" id="KW-0456">Lyase</keyword>
<dbReference type="Pfam" id="PF01977">
    <property type="entry name" value="UbiD"/>
    <property type="match status" value="1"/>
</dbReference>
<gene>
    <name evidence="4" type="primary">ubiD</name>
    <name evidence="4" type="ORF">FTV88_0333</name>
</gene>
<organism evidence="4 5">
    <name type="scientific">Heliorestis convoluta</name>
    <dbReference type="NCBI Taxonomy" id="356322"/>
    <lineage>
        <taxon>Bacteria</taxon>
        <taxon>Bacillati</taxon>
        <taxon>Bacillota</taxon>
        <taxon>Clostridia</taxon>
        <taxon>Eubacteriales</taxon>
        <taxon>Heliobacteriaceae</taxon>
        <taxon>Heliorestis</taxon>
    </lineage>
</organism>
<dbReference type="PANTHER" id="PTHR30108">
    <property type="entry name" value="3-OCTAPRENYL-4-HYDROXYBENZOATE CARBOXY-LYASE-RELATED"/>
    <property type="match status" value="1"/>
</dbReference>
<dbReference type="Gene3D" id="3.40.1670.10">
    <property type="entry name" value="UbiD C-terminal domain-like"/>
    <property type="match status" value="1"/>
</dbReference>
<reference evidence="5" key="1">
    <citation type="submission" date="2019-11" db="EMBL/GenBank/DDBJ databases">
        <title>Genome sequence of Heliorestis convoluta strain HH, an alkaliphilic and minimalistic phototrophic bacterium from a soda lake in Egypt.</title>
        <authorList>
            <person name="Dewey E.D."/>
            <person name="Stokes L.M."/>
            <person name="Burchell B.M."/>
            <person name="Shaffer K.N."/>
            <person name="Huntington A.M."/>
            <person name="Baker J.M."/>
            <person name="Nadendla S."/>
            <person name="Giglio M.G."/>
            <person name="Touchman J.W."/>
            <person name="Blankenship R.E."/>
            <person name="Madigan M.T."/>
            <person name="Sattley W.M."/>
        </authorList>
    </citation>
    <scope>NUCLEOTIDE SEQUENCE [LARGE SCALE GENOMIC DNA]</scope>
    <source>
        <strain evidence="5">HH</strain>
    </source>
</reference>
<dbReference type="SUPFAM" id="SSF143968">
    <property type="entry name" value="UbiD C-terminal domain-like"/>
    <property type="match status" value="2"/>
</dbReference>
<evidence type="ECO:0000259" key="2">
    <source>
        <dbReference type="Pfam" id="PF20695"/>
    </source>
</evidence>
<accession>A0A5Q2MZY6</accession>
<feature type="domain" description="3-octaprenyl-4-hydroxybenzoate carboxy-lyase-like C-terminal" evidence="3">
    <location>
        <begin position="320"/>
        <end position="454"/>
    </location>
</feature>
<evidence type="ECO:0000259" key="1">
    <source>
        <dbReference type="Pfam" id="PF01977"/>
    </source>
</evidence>
<dbReference type="AlphaFoldDB" id="A0A5Q2MZY6"/>
<evidence type="ECO:0000313" key="5">
    <source>
        <dbReference type="Proteomes" id="UP000366051"/>
    </source>
</evidence>
<dbReference type="GO" id="GO:0016831">
    <property type="term" value="F:carboxy-lyase activity"/>
    <property type="evidence" value="ECO:0007669"/>
    <property type="project" value="InterPro"/>
</dbReference>
<evidence type="ECO:0000259" key="3">
    <source>
        <dbReference type="Pfam" id="PF20696"/>
    </source>
</evidence>
<dbReference type="InterPro" id="IPR049383">
    <property type="entry name" value="UbiD-like_N"/>
</dbReference>
<dbReference type="EMBL" id="CP045875">
    <property type="protein sequence ID" value="QGG46512.1"/>
    <property type="molecule type" value="Genomic_DNA"/>
</dbReference>
<feature type="domain" description="3-octaprenyl-4-hydroxybenzoate carboxy-lyase-like Rift-related" evidence="1">
    <location>
        <begin position="122"/>
        <end position="314"/>
    </location>
</feature>
<dbReference type="InterPro" id="IPR049381">
    <property type="entry name" value="UbiD-like_C"/>
</dbReference>
<dbReference type="RefSeq" id="WP_153724073.1">
    <property type="nucleotide sequence ID" value="NZ_CP045875.1"/>
</dbReference>
<dbReference type="SUPFAM" id="SSF50475">
    <property type="entry name" value="FMN-binding split barrel"/>
    <property type="match status" value="1"/>
</dbReference>
<name>A0A5Q2MZY6_9FIRM</name>
<dbReference type="EC" id="4.1.1.-" evidence="4"/>
<dbReference type="PANTHER" id="PTHR30108:SF7">
    <property type="entry name" value="3-POLYPRENYL-4-HYDROXYBENZOATE DECARBOXYLASE"/>
    <property type="match status" value="1"/>
</dbReference>
<dbReference type="InterPro" id="IPR048304">
    <property type="entry name" value="UbiD_Rift_dom"/>
</dbReference>
<keyword evidence="5" id="KW-1185">Reference proteome</keyword>
<dbReference type="KEGG" id="hcv:FTV88_0333"/>
<dbReference type="OrthoDB" id="9809841at2"/>
<proteinExistence type="predicted"/>
<dbReference type="Pfam" id="PF20696">
    <property type="entry name" value="UbiD_C"/>
    <property type="match status" value="1"/>
</dbReference>